<dbReference type="GO" id="GO:0051537">
    <property type="term" value="F:2 iron, 2 sulfur cluster binding"/>
    <property type="evidence" value="ECO:0007669"/>
    <property type="project" value="InterPro"/>
</dbReference>
<evidence type="ECO:0000259" key="2">
    <source>
        <dbReference type="PROSITE" id="PS51296"/>
    </source>
</evidence>
<proteinExistence type="predicted"/>
<organism evidence="3 4">
    <name type="scientific">Azospira inquinata</name>
    <dbReference type="NCBI Taxonomy" id="2785627"/>
    <lineage>
        <taxon>Bacteria</taxon>
        <taxon>Pseudomonadati</taxon>
        <taxon>Pseudomonadota</taxon>
        <taxon>Betaproteobacteria</taxon>
        <taxon>Rhodocyclales</taxon>
        <taxon>Rhodocyclaceae</taxon>
        <taxon>Azospira</taxon>
    </lineage>
</organism>
<name>A0A975XVD5_9RHOO</name>
<dbReference type="RefSeq" id="WP_216125832.1">
    <property type="nucleotide sequence ID" value="NZ_CP064782.1"/>
</dbReference>
<dbReference type="InterPro" id="IPR017941">
    <property type="entry name" value="Rieske_2Fe-2S"/>
</dbReference>
<reference evidence="3" key="1">
    <citation type="submission" date="2020-11" db="EMBL/GenBank/DDBJ databases">
        <title>Azospira inquinata sp. nov.</title>
        <authorList>
            <person name="Moe W.M."/>
            <person name="Mikes M.C."/>
        </authorList>
    </citation>
    <scope>NUCLEOTIDE SEQUENCE</scope>
    <source>
        <strain evidence="3">Azo-3</strain>
    </source>
</reference>
<dbReference type="InterPro" id="IPR015881">
    <property type="entry name" value="ARHD_Rieske_2Fe_2S"/>
</dbReference>
<dbReference type="PANTHER" id="PTHR21266:SF60">
    <property type="entry name" value="3-KETOSTEROID-9-ALPHA-MONOOXYGENASE, OXYGENASE COMPONENT"/>
    <property type="match status" value="1"/>
</dbReference>
<dbReference type="GO" id="GO:0051213">
    <property type="term" value="F:dioxygenase activity"/>
    <property type="evidence" value="ECO:0007669"/>
    <property type="project" value="UniProtKB-KW"/>
</dbReference>
<keyword evidence="1" id="KW-0560">Oxidoreductase</keyword>
<dbReference type="AlphaFoldDB" id="A0A975XVD5"/>
<keyword evidence="3" id="KW-0223">Dioxygenase</keyword>
<dbReference type="EMBL" id="CP064782">
    <property type="protein sequence ID" value="QWT49726.1"/>
    <property type="molecule type" value="Genomic_DNA"/>
</dbReference>
<sequence length="332" mass="37359">MISDRVVLDDWHVVAASRDLAAGNLLSVKLMQEEVLLWRGSDGQVHAWEDRCPHRGCRFSIGKVKNDKVVCPYHGWEFAGSGACTLRPAHPHQEVPKAIQAKPYHVEEHYGLIWVCLGTPAQPVLDYPEFQNPKLRQVLCGPYDVAAAPPRVIENFLDQAHFSYVHAGILGLEEKAEVKPYKVARDVDGCGVVATDLHFWQPQTNALIHGGSDVEYAYRCPRPFTAILTKKPAAQEGYSESILLTLQPLDEEHVKAWIILSMTNFEQSEEDLRSFQDTIFLQDLPIVENQVPVKLPLDPRAEMPQPADLLSAQYRRWLLDLGLEYGVIRPAA</sequence>
<dbReference type="Pfam" id="PF19112">
    <property type="entry name" value="VanA_C"/>
    <property type="match status" value="1"/>
</dbReference>
<dbReference type="PANTHER" id="PTHR21266">
    <property type="entry name" value="IRON-SULFUR DOMAIN CONTAINING PROTEIN"/>
    <property type="match status" value="1"/>
</dbReference>
<gene>
    <name evidence="3" type="ORF">Azoinq_03695</name>
</gene>
<dbReference type="Pfam" id="PF00355">
    <property type="entry name" value="Rieske"/>
    <property type="match status" value="1"/>
</dbReference>
<dbReference type="GO" id="GO:0005506">
    <property type="term" value="F:iron ion binding"/>
    <property type="evidence" value="ECO:0007669"/>
    <property type="project" value="InterPro"/>
</dbReference>
<evidence type="ECO:0000313" key="4">
    <source>
        <dbReference type="Proteomes" id="UP000683428"/>
    </source>
</evidence>
<feature type="domain" description="Rieske" evidence="2">
    <location>
        <begin position="11"/>
        <end position="115"/>
    </location>
</feature>
<dbReference type="PROSITE" id="PS51296">
    <property type="entry name" value="RIESKE"/>
    <property type="match status" value="1"/>
</dbReference>
<dbReference type="CDD" id="cd03469">
    <property type="entry name" value="Rieske_RO_Alpha_N"/>
    <property type="match status" value="1"/>
</dbReference>
<evidence type="ECO:0000313" key="3">
    <source>
        <dbReference type="EMBL" id="QWT49726.1"/>
    </source>
</evidence>
<dbReference type="InterPro" id="IPR050584">
    <property type="entry name" value="Cholesterol_7-desaturase"/>
</dbReference>
<accession>A0A975XVD5</accession>
<dbReference type="InterPro" id="IPR044043">
    <property type="entry name" value="VanA_C_cat"/>
</dbReference>
<keyword evidence="4" id="KW-1185">Reference proteome</keyword>
<evidence type="ECO:0000256" key="1">
    <source>
        <dbReference type="ARBA" id="ARBA00023002"/>
    </source>
</evidence>
<protein>
    <submittedName>
        <fullName evidence="3">Aromatic ring-hydroxylating dioxygenase subunit alpha</fullName>
    </submittedName>
</protein>
<dbReference type="Proteomes" id="UP000683428">
    <property type="component" value="Chromosome"/>
</dbReference>
<dbReference type="KEGG" id="aiq:Azoinq_03695"/>
<dbReference type="PROSITE" id="PS00570">
    <property type="entry name" value="RING_HYDROXYL_ALPHA"/>
    <property type="match status" value="1"/>
</dbReference>